<feature type="transmembrane region" description="Helical" evidence="10">
    <location>
        <begin position="107"/>
        <end position="124"/>
    </location>
</feature>
<evidence type="ECO:0000256" key="10">
    <source>
        <dbReference type="SAM" id="Phobius"/>
    </source>
</evidence>
<dbReference type="EMBL" id="ANHZ02000021">
    <property type="protein sequence ID" value="EME35769.1"/>
    <property type="molecule type" value="Genomic_DNA"/>
</dbReference>
<feature type="transmembrane region" description="Helical" evidence="10">
    <location>
        <begin position="131"/>
        <end position="151"/>
    </location>
</feature>
<dbReference type="InterPro" id="IPR036890">
    <property type="entry name" value="HATPase_C_sf"/>
</dbReference>
<keyword evidence="9" id="KW-0175">Coiled coil</keyword>
<dbReference type="AlphaFoldDB" id="M2YAU6"/>
<dbReference type="Gene3D" id="3.30.565.10">
    <property type="entry name" value="Histidine kinase-like ATPase, C-terminal domain"/>
    <property type="match status" value="1"/>
</dbReference>
<feature type="transmembrane region" description="Helical" evidence="10">
    <location>
        <begin position="71"/>
        <end position="101"/>
    </location>
</feature>
<feature type="transmembrane region" description="Helical" evidence="10">
    <location>
        <begin position="157"/>
        <end position="177"/>
    </location>
</feature>
<keyword evidence="7" id="KW-0067">ATP-binding</keyword>
<evidence type="ECO:0000256" key="8">
    <source>
        <dbReference type="ARBA" id="ARBA00023012"/>
    </source>
</evidence>
<dbReference type="RefSeq" id="WP_006215545.1">
    <property type="nucleotide sequence ID" value="NZ_ANHZ02000021.1"/>
</dbReference>
<keyword evidence="13" id="KW-1185">Reference proteome</keyword>
<dbReference type="STRING" id="71999.KPaMU14_06675"/>
<dbReference type="GO" id="GO:0005524">
    <property type="term" value="F:ATP binding"/>
    <property type="evidence" value="ECO:0007669"/>
    <property type="project" value="UniProtKB-KW"/>
</dbReference>
<dbReference type="InterPro" id="IPR011712">
    <property type="entry name" value="Sig_transdc_His_kin_sub3_dim/P"/>
</dbReference>
<evidence type="ECO:0000256" key="6">
    <source>
        <dbReference type="ARBA" id="ARBA00022777"/>
    </source>
</evidence>
<name>M2YAU6_9MICC</name>
<feature type="transmembrane region" description="Helical" evidence="10">
    <location>
        <begin position="38"/>
        <end position="59"/>
    </location>
</feature>
<dbReference type="Gene3D" id="1.20.5.1930">
    <property type="match status" value="1"/>
</dbReference>
<accession>M2YAU6</accession>
<dbReference type="GO" id="GO:0016020">
    <property type="term" value="C:membrane"/>
    <property type="evidence" value="ECO:0007669"/>
    <property type="project" value="InterPro"/>
</dbReference>
<dbReference type="EC" id="2.7.13.3" evidence="2"/>
<dbReference type="PANTHER" id="PTHR24421:SF10">
    <property type="entry name" value="NITRATE_NITRITE SENSOR PROTEIN NARQ"/>
    <property type="match status" value="1"/>
</dbReference>
<evidence type="ECO:0000256" key="5">
    <source>
        <dbReference type="ARBA" id="ARBA00022741"/>
    </source>
</evidence>
<evidence type="ECO:0000256" key="1">
    <source>
        <dbReference type="ARBA" id="ARBA00000085"/>
    </source>
</evidence>
<evidence type="ECO:0000256" key="3">
    <source>
        <dbReference type="ARBA" id="ARBA00022553"/>
    </source>
</evidence>
<dbReference type="PANTHER" id="PTHR24421">
    <property type="entry name" value="NITRATE/NITRITE SENSOR PROTEIN NARX-RELATED"/>
    <property type="match status" value="1"/>
</dbReference>
<evidence type="ECO:0000313" key="12">
    <source>
        <dbReference type="EMBL" id="EME35769.1"/>
    </source>
</evidence>
<keyword evidence="8" id="KW-0902">Two-component regulatory system</keyword>
<evidence type="ECO:0000256" key="9">
    <source>
        <dbReference type="SAM" id="Coils"/>
    </source>
</evidence>
<feature type="coiled-coil region" evidence="9">
    <location>
        <begin position="245"/>
        <end position="272"/>
    </location>
</feature>
<gene>
    <name evidence="12" type="ORF">C884_01319</name>
</gene>
<evidence type="ECO:0000313" key="13">
    <source>
        <dbReference type="Proteomes" id="UP000009877"/>
    </source>
</evidence>
<dbReference type="InterPro" id="IPR050482">
    <property type="entry name" value="Sensor_HK_TwoCompSys"/>
</dbReference>
<dbReference type="GO" id="GO:0000155">
    <property type="term" value="F:phosphorelay sensor kinase activity"/>
    <property type="evidence" value="ECO:0007669"/>
    <property type="project" value="InterPro"/>
</dbReference>
<keyword evidence="6" id="KW-0418">Kinase</keyword>
<keyword evidence="10" id="KW-0812">Transmembrane</keyword>
<protein>
    <recommendedName>
        <fullName evidence="2">histidine kinase</fullName>
        <ecNumber evidence="2">2.7.13.3</ecNumber>
    </recommendedName>
</protein>
<keyword evidence="4" id="KW-0808">Transferase</keyword>
<comment type="catalytic activity">
    <reaction evidence="1">
        <text>ATP + protein L-histidine = ADP + protein N-phospho-L-histidine.</text>
        <dbReference type="EC" id="2.7.13.3"/>
    </reaction>
</comment>
<keyword evidence="5" id="KW-0547">Nucleotide-binding</keyword>
<evidence type="ECO:0000259" key="11">
    <source>
        <dbReference type="Pfam" id="PF07730"/>
    </source>
</evidence>
<dbReference type="GO" id="GO:0046983">
    <property type="term" value="F:protein dimerization activity"/>
    <property type="evidence" value="ECO:0007669"/>
    <property type="project" value="InterPro"/>
</dbReference>
<organism evidence="12 13">
    <name type="scientific">Kocuria palustris PEL</name>
    <dbReference type="NCBI Taxonomy" id="1236550"/>
    <lineage>
        <taxon>Bacteria</taxon>
        <taxon>Bacillati</taxon>
        <taxon>Actinomycetota</taxon>
        <taxon>Actinomycetes</taxon>
        <taxon>Micrococcales</taxon>
        <taxon>Micrococcaceae</taxon>
        <taxon>Kocuria</taxon>
    </lineage>
</organism>
<evidence type="ECO:0000256" key="4">
    <source>
        <dbReference type="ARBA" id="ARBA00022679"/>
    </source>
</evidence>
<keyword evidence="10" id="KW-1133">Transmembrane helix</keyword>
<proteinExistence type="predicted"/>
<keyword evidence="3" id="KW-0597">Phosphoprotein</keyword>
<comment type="caution">
    <text evidence="12">The sequence shown here is derived from an EMBL/GenBank/DDBJ whole genome shotgun (WGS) entry which is preliminary data.</text>
</comment>
<evidence type="ECO:0000256" key="2">
    <source>
        <dbReference type="ARBA" id="ARBA00012438"/>
    </source>
</evidence>
<dbReference type="Proteomes" id="UP000009877">
    <property type="component" value="Unassembled WGS sequence"/>
</dbReference>
<dbReference type="Pfam" id="PF07730">
    <property type="entry name" value="HisKA_3"/>
    <property type="match status" value="1"/>
</dbReference>
<reference evidence="12 13" key="1">
    <citation type="journal article" date="2014" name="Genome Announc.">
        <title>Draft Genome Sequence of Kocuria palustris PEL.</title>
        <authorList>
            <person name="Sharma G."/>
            <person name="Khatri I."/>
            <person name="Subramanian S."/>
        </authorList>
    </citation>
    <scope>NUCLEOTIDE SEQUENCE [LARGE SCALE GENOMIC DNA]</scope>
    <source>
        <strain evidence="12 13">PEL</strain>
    </source>
</reference>
<feature type="domain" description="Signal transduction histidine kinase subgroup 3 dimerisation and phosphoacceptor" evidence="11">
    <location>
        <begin position="202"/>
        <end position="265"/>
    </location>
</feature>
<sequence length="443" mass="48555">MRADLLEPPRLWRRFTAAVDSRWPELADSAVLAPPVPFRAAMLLIVLVFLGLQVISSLMGQAWLSGQALSFTLIVIFLPLICVWINRGLCVVALTVAYAMVLLSQQPIAVVAPAIICCVVLCMWNRWGVGMLLMLAQLTAALSLVGLGDTVTIRMQAFLLAFMIFAGSAVGWTIRFFRCRARLTQLRVAQLETEVAGVRSAERRDLARELHDLVAHDVTATALRANAGLLSREPQVQRRVLQDIADGASGTIEDLRRMVSALQEEAGEATALEDGIAPQHQALRTDQTGAQRPTAPTDSMETALDRCRQLLEDAGFDRVEIARGDGWEEIATSVRSLCQRVLREATANAIRHGIPSAPVSLSASLETTPQGRSIAVIRVRNLVRDARSRSARLPREIFLEGGLGLVGLSERVDIFGGELSFGRQLDTWELMARIPLQEADRRA</sequence>
<keyword evidence="10" id="KW-0472">Membrane</keyword>
<evidence type="ECO:0000256" key="7">
    <source>
        <dbReference type="ARBA" id="ARBA00022840"/>
    </source>
</evidence>